<gene>
    <name evidence="8" type="ORF">N7532_004061</name>
</gene>
<proteinExistence type="predicted"/>
<keyword evidence="5" id="KW-0539">Nucleus</keyword>
<dbReference type="Gene3D" id="4.10.240.10">
    <property type="entry name" value="Zn(2)-C6 fungal-type DNA-binding domain"/>
    <property type="match status" value="1"/>
</dbReference>
<dbReference type="Proteomes" id="UP001149074">
    <property type="component" value="Unassembled WGS sequence"/>
</dbReference>
<feature type="region of interest" description="Disordered" evidence="6">
    <location>
        <begin position="66"/>
        <end position="119"/>
    </location>
</feature>
<feature type="domain" description="Zn(2)-C6 fungal-type" evidence="7">
    <location>
        <begin position="10"/>
        <end position="39"/>
    </location>
</feature>
<dbReference type="InterPro" id="IPR001138">
    <property type="entry name" value="Zn2Cys6_DnaBD"/>
</dbReference>
<dbReference type="PROSITE" id="PS50048">
    <property type="entry name" value="ZN2_CY6_FUNGAL_2"/>
    <property type="match status" value="1"/>
</dbReference>
<dbReference type="CDD" id="cd00067">
    <property type="entry name" value="GAL4"/>
    <property type="match status" value="1"/>
</dbReference>
<dbReference type="InterPro" id="IPR036864">
    <property type="entry name" value="Zn2-C6_fun-type_DNA-bd_sf"/>
</dbReference>
<protein>
    <submittedName>
        <fullName evidence="8">Transcription factor</fullName>
    </submittedName>
</protein>
<keyword evidence="9" id="KW-1185">Reference proteome</keyword>
<dbReference type="PANTHER" id="PTHR46910">
    <property type="entry name" value="TRANSCRIPTION FACTOR PDR1"/>
    <property type="match status" value="1"/>
</dbReference>
<dbReference type="GO" id="GO:0000981">
    <property type="term" value="F:DNA-binding transcription factor activity, RNA polymerase II-specific"/>
    <property type="evidence" value="ECO:0007669"/>
    <property type="project" value="InterPro"/>
</dbReference>
<dbReference type="Pfam" id="PF00172">
    <property type="entry name" value="Zn_clus"/>
    <property type="match status" value="1"/>
</dbReference>
<evidence type="ECO:0000313" key="9">
    <source>
        <dbReference type="Proteomes" id="UP001149074"/>
    </source>
</evidence>
<dbReference type="OrthoDB" id="6486656at2759"/>
<name>A0A9W9KFS8_9EURO</name>
<dbReference type="GO" id="GO:0006351">
    <property type="term" value="P:DNA-templated transcription"/>
    <property type="evidence" value="ECO:0007669"/>
    <property type="project" value="InterPro"/>
</dbReference>
<evidence type="ECO:0000256" key="4">
    <source>
        <dbReference type="ARBA" id="ARBA00023163"/>
    </source>
</evidence>
<feature type="compositionally biased region" description="Low complexity" evidence="6">
    <location>
        <begin position="663"/>
        <end position="673"/>
    </location>
</feature>
<dbReference type="SUPFAM" id="SSF57701">
    <property type="entry name" value="Zn2/Cys6 DNA-binding domain"/>
    <property type="match status" value="1"/>
</dbReference>
<reference evidence="8" key="1">
    <citation type="submission" date="2022-11" db="EMBL/GenBank/DDBJ databases">
        <authorList>
            <person name="Petersen C."/>
        </authorList>
    </citation>
    <scope>NUCLEOTIDE SEQUENCE</scope>
    <source>
        <strain evidence="8">IBT 30761</strain>
    </source>
</reference>
<dbReference type="SMART" id="SM00066">
    <property type="entry name" value="GAL4"/>
    <property type="match status" value="1"/>
</dbReference>
<feature type="compositionally biased region" description="Basic and acidic residues" evidence="6">
    <location>
        <begin position="646"/>
        <end position="656"/>
    </location>
</feature>
<dbReference type="GO" id="GO:0008270">
    <property type="term" value="F:zinc ion binding"/>
    <property type="evidence" value="ECO:0007669"/>
    <property type="project" value="InterPro"/>
</dbReference>
<keyword evidence="4" id="KW-0804">Transcription</keyword>
<dbReference type="GeneID" id="81355534"/>
<feature type="compositionally biased region" description="Basic and acidic residues" evidence="6">
    <location>
        <begin position="66"/>
        <end position="78"/>
    </location>
</feature>
<dbReference type="Pfam" id="PF04082">
    <property type="entry name" value="Fungal_trans"/>
    <property type="match status" value="1"/>
</dbReference>
<dbReference type="PROSITE" id="PS00463">
    <property type="entry name" value="ZN2_CY6_FUNGAL_1"/>
    <property type="match status" value="1"/>
</dbReference>
<evidence type="ECO:0000256" key="6">
    <source>
        <dbReference type="SAM" id="MobiDB-lite"/>
    </source>
</evidence>
<feature type="region of interest" description="Disordered" evidence="6">
    <location>
        <begin position="646"/>
        <end position="673"/>
    </location>
</feature>
<comment type="caution">
    <text evidence="8">The sequence shown here is derived from an EMBL/GenBank/DDBJ whole genome shotgun (WGS) entry which is preliminary data.</text>
</comment>
<evidence type="ECO:0000259" key="7">
    <source>
        <dbReference type="PROSITE" id="PS50048"/>
    </source>
</evidence>
<dbReference type="AlphaFoldDB" id="A0A9W9KFS8"/>
<dbReference type="GO" id="GO:0003677">
    <property type="term" value="F:DNA binding"/>
    <property type="evidence" value="ECO:0007669"/>
    <property type="project" value="UniProtKB-KW"/>
</dbReference>
<dbReference type="InterPro" id="IPR050987">
    <property type="entry name" value="AtrR-like"/>
</dbReference>
<evidence type="ECO:0000256" key="2">
    <source>
        <dbReference type="ARBA" id="ARBA00023015"/>
    </source>
</evidence>
<organism evidence="8 9">
    <name type="scientific">Penicillium argentinense</name>
    <dbReference type="NCBI Taxonomy" id="1131581"/>
    <lineage>
        <taxon>Eukaryota</taxon>
        <taxon>Fungi</taxon>
        <taxon>Dikarya</taxon>
        <taxon>Ascomycota</taxon>
        <taxon>Pezizomycotina</taxon>
        <taxon>Eurotiomycetes</taxon>
        <taxon>Eurotiomycetidae</taxon>
        <taxon>Eurotiales</taxon>
        <taxon>Aspergillaceae</taxon>
        <taxon>Penicillium</taxon>
    </lineage>
</organism>
<dbReference type="CDD" id="cd12148">
    <property type="entry name" value="fungal_TF_MHR"/>
    <property type="match status" value="1"/>
</dbReference>
<evidence type="ECO:0000256" key="3">
    <source>
        <dbReference type="ARBA" id="ARBA00023125"/>
    </source>
</evidence>
<dbReference type="PANTHER" id="PTHR46910:SF1">
    <property type="entry name" value="MISCELLANEOUS ZN(II)2CYS6 TRANSCRIPTION FACTOR (EUROFUNG)-RELATED"/>
    <property type="match status" value="1"/>
</dbReference>
<dbReference type="InterPro" id="IPR007219">
    <property type="entry name" value="XnlR_reg_dom"/>
</dbReference>
<evidence type="ECO:0000313" key="8">
    <source>
        <dbReference type="EMBL" id="KAJ5103532.1"/>
    </source>
</evidence>
<evidence type="ECO:0000256" key="1">
    <source>
        <dbReference type="ARBA" id="ARBA00022723"/>
    </source>
</evidence>
<dbReference type="RefSeq" id="XP_056476912.1">
    <property type="nucleotide sequence ID" value="XM_056616555.1"/>
</dbReference>
<dbReference type="SMART" id="SM00906">
    <property type="entry name" value="Fungal_trans"/>
    <property type="match status" value="1"/>
</dbReference>
<reference evidence="8" key="2">
    <citation type="journal article" date="2023" name="IMA Fungus">
        <title>Comparative genomic study of the Penicillium genus elucidates a diverse pangenome and 15 lateral gene transfer events.</title>
        <authorList>
            <person name="Petersen C."/>
            <person name="Sorensen T."/>
            <person name="Nielsen M.R."/>
            <person name="Sondergaard T.E."/>
            <person name="Sorensen J.L."/>
            <person name="Fitzpatrick D.A."/>
            <person name="Frisvad J.C."/>
            <person name="Nielsen K.L."/>
        </authorList>
    </citation>
    <scope>NUCLEOTIDE SEQUENCE</scope>
    <source>
        <strain evidence="8">IBT 30761</strain>
    </source>
</reference>
<accession>A0A9W9KFS8</accession>
<keyword evidence="3" id="KW-0238">DNA-binding</keyword>
<keyword evidence="1" id="KW-0479">Metal-binding</keyword>
<sequence>MYERQRVWRACQACRRKKVKCDGEHPCQSCTRNKAECVFEPYSNMRLVDPQYVVKLEKRLAQMEKNLKDQHSNPETTRETLQSAFPSHHHGDLGSQHDSEPVQQPNLASDEGAVSDPPNYARAVSVDAGVQTPASPLGLRAHNPETDRQFQLGTSDIRIHSNQQENTQDAASNTAPFATDVTRLNTALITVLVDLFYQSIYSIFPIIHARNFRPQYDRWLCDHQENYTGQRIDDDDNEFSFLLYALLSVAASLIPKDHAIFEQDGCQIYQLVNLDDLIYSHATSLSSGRPYQRNPTAAINTVAAQGLLSLYLTERGRVNEAWVIAGHAIRLYQGLNVEDDGDEAPHRTDSFSTCSNIWWCLYILDRSLSTALLKPLAIDDAESEIETTGEQEHHIPTTEAKTDPWFSVIADFHITMGRIYRSVRWIRKSQPSQNAKLRETLRSYVKKHDAELENYYTKQVLPRIEATDRQEPLALQTIAVSSYYIGVVLLYRTFIERLNIAEPEAFLRCAEAASNCIKVTPQVMATVPASHFVIQQSRAIYASAKVLLHCMRLARNPTFTKRAWSDVESGLNMLCDIKIQWPEIKKYQTLTEEDMHLTQRDLRKYELFYKTFDGYGQVTRVHQQEHNDLSRCNLVEMLLNEELNDDRRENEVSDRQQKRRKLSSPSALSLQASENRTSHLLSMDLETDGYPVLDPIMNTDDFLLGDLTSQPSTLGDPSLDFFSDAMLMTSIDNLFSQSED</sequence>
<dbReference type="EMBL" id="JAPQKI010000004">
    <property type="protein sequence ID" value="KAJ5103532.1"/>
    <property type="molecule type" value="Genomic_DNA"/>
</dbReference>
<feature type="compositionally biased region" description="Basic and acidic residues" evidence="6">
    <location>
        <begin position="89"/>
        <end position="100"/>
    </location>
</feature>
<evidence type="ECO:0000256" key="5">
    <source>
        <dbReference type="ARBA" id="ARBA00023242"/>
    </source>
</evidence>
<keyword evidence="2" id="KW-0805">Transcription regulation</keyword>